<dbReference type="SMART" id="SM00184">
    <property type="entry name" value="RING"/>
    <property type="match status" value="1"/>
</dbReference>
<keyword evidence="5" id="KW-0472">Membrane</keyword>
<feature type="non-terminal residue" evidence="7">
    <location>
        <position position="143"/>
    </location>
</feature>
<dbReference type="PROSITE" id="PS50089">
    <property type="entry name" value="ZF_RING_2"/>
    <property type="match status" value="1"/>
</dbReference>
<dbReference type="GO" id="GO:0016567">
    <property type="term" value="P:protein ubiquitination"/>
    <property type="evidence" value="ECO:0007669"/>
    <property type="project" value="TreeGrafter"/>
</dbReference>
<dbReference type="Proteomes" id="UP000193920">
    <property type="component" value="Unassembled WGS sequence"/>
</dbReference>
<feature type="domain" description="RING-type" evidence="6">
    <location>
        <begin position="92"/>
        <end position="132"/>
    </location>
</feature>
<evidence type="ECO:0000313" key="8">
    <source>
        <dbReference type="Proteomes" id="UP000193920"/>
    </source>
</evidence>
<accession>A0A1Y2ASW5</accession>
<proteinExistence type="predicted"/>
<dbReference type="STRING" id="1754190.A0A1Y2ASW5"/>
<keyword evidence="5" id="KW-0812">Transmembrane</keyword>
<evidence type="ECO:0000256" key="4">
    <source>
        <dbReference type="PROSITE-ProRule" id="PRU00175"/>
    </source>
</evidence>
<evidence type="ECO:0000256" key="1">
    <source>
        <dbReference type="ARBA" id="ARBA00022723"/>
    </source>
</evidence>
<dbReference type="InterPro" id="IPR001841">
    <property type="entry name" value="Znf_RING"/>
</dbReference>
<dbReference type="Gene3D" id="3.30.40.10">
    <property type="entry name" value="Zinc/RING finger domain, C3HC4 (zinc finger)"/>
    <property type="match status" value="1"/>
</dbReference>
<dbReference type="PANTHER" id="PTHR12183:SF32">
    <property type="entry name" value="MITOCHONDRIAL E3 UBIQUITIN PROTEIN LIGASE 1"/>
    <property type="match status" value="1"/>
</dbReference>
<keyword evidence="5" id="KW-1133">Transmembrane helix</keyword>
<comment type="caution">
    <text evidence="7">The sequence shown here is derived from an EMBL/GenBank/DDBJ whole genome shotgun (WGS) entry which is preliminary data.</text>
</comment>
<dbReference type="GO" id="GO:0008270">
    <property type="term" value="F:zinc ion binding"/>
    <property type="evidence" value="ECO:0007669"/>
    <property type="project" value="UniProtKB-KW"/>
</dbReference>
<gene>
    <name evidence="7" type="ORF">LY90DRAFT_706425</name>
</gene>
<dbReference type="SUPFAM" id="SSF57850">
    <property type="entry name" value="RING/U-box"/>
    <property type="match status" value="1"/>
</dbReference>
<keyword evidence="1" id="KW-0479">Metal-binding</keyword>
<dbReference type="EMBL" id="MCOG01000216">
    <property type="protein sequence ID" value="ORY25035.1"/>
    <property type="molecule type" value="Genomic_DNA"/>
</dbReference>
<evidence type="ECO:0000259" key="6">
    <source>
        <dbReference type="PROSITE" id="PS50089"/>
    </source>
</evidence>
<protein>
    <recommendedName>
        <fullName evidence="6">RING-type domain-containing protein</fullName>
    </recommendedName>
</protein>
<keyword evidence="8" id="KW-1185">Reference proteome</keyword>
<evidence type="ECO:0000313" key="7">
    <source>
        <dbReference type="EMBL" id="ORY25035.1"/>
    </source>
</evidence>
<reference evidence="7 8" key="1">
    <citation type="submission" date="2016-08" db="EMBL/GenBank/DDBJ databases">
        <title>A Parts List for Fungal Cellulosomes Revealed by Comparative Genomics.</title>
        <authorList>
            <consortium name="DOE Joint Genome Institute"/>
            <person name="Haitjema C.H."/>
            <person name="Gilmore S.P."/>
            <person name="Henske J.K."/>
            <person name="Solomon K.V."/>
            <person name="De Groot R."/>
            <person name="Kuo A."/>
            <person name="Mondo S.J."/>
            <person name="Salamov A.A."/>
            <person name="Labutti K."/>
            <person name="Zhao Z."/>
            <person name="Chiniquy J."/>
            <person name="Barry K."/>
            <person name="Brewer H.M."/>
            <person name="Purvine S.O."/>
            <person name="Wright A.T."/>
            <person name="Boxma B."/>
            <person name="Van Alen T."/>
            <person name="Hackstein J.H."/>
            <person name="Baker S.E."/>
            <person name="Grigoriev I.V."/>
            <person name="O'Malley M.A."/>
        </authorList>
    </citation>
    <scope>NUCLEOTIDE SEQUENCE [LARGE SCALE GENOMIC DNA]</scope>
    <source>
        <strain evidence="7 8">G1</strain>
    </source>
</reference>
<evidence type="ECO:0000256" key="3">
    <source>
        <dbReference type="ARBA" id="ARBA00022833"/>
    </source>
</evidence>
<dbReference type="GO" id="GO:0004842">
    <property type="term" value="F:ubiquitin-protein transferase activity"/>
    <property type="evidence" value="ECO:0007669"/>
    <property type="project" value="TreeGrafter"/>
</dbReference>
<feature type="transmembrane region" description="Helical" evidence="5">
    <location>
        <begin position="20"/>
        <end position="40"/>
    </location>
</feature>
<dbReference type="OrthoDB" id="2127714at2759"/>
<dbReference type="InterPro" id="IPR013083">
    <property type="entry name" value="Znf_RING/FYVE/PHD"/>
</dbReference>
<name>A0A1Y2ASW5_9FUNG</name>
<sequence length="143" mass="16154">MADNREEIQKKNKKAIKNVLQTVAGIVLATSAAVGVISSIQKDKIIEEQKQTIDERDEEIDYLQKRREADEETKIYKGKGKELKNENGENICSVCLLGKVTKVLVPCGHYAVCSSCITKLKAYNDSRCPICRRKFEKAIMLYV</sequence>
<keyword evidence="3" id="KW-0862">Zinc</keyword>
<dbReference type="PANTHER" id="PTHR12183">
    <property type="entry name" value="MITOCHONDRIAL UBIQUITIN LIGASE ACTIVATOR OF NFKB 1"/>
    <property type="match status" value="1"/>
</dbReference>
<dbReference type="InterPro" id="IPR051652">
    <property type="entry name" value="MDM2_MDM4_MUL1"/>
</dbReference>
<dbReference type="AlphaFoldDB" id="A0A1Y2ASW5"/>
<evidence type="ECO:0000256" key="5">
    <source>
        <dbReference type="SAM" id="Phobius"/>
    </source>
</evidence>
<organism evidence="7 8">
    <name type="scientific">Neocallimastix californiae</name>
    <dbReference type="NCBI Taxonomy" id="1754190"/>
    <lineage>
        <taxon>Eukaryota</taxon>
        <taxon>Fungi</taxon>
        <taxon>Fungi incertae sedis</taxon>
        <taxon>Chytridiomycota</taxon>
        <taxon>Chytridiomycota incertae sedis</taxon>
        <taxon>Neocallimastigomycetes</taxon>
        <taxon>Neocallimastigales</taxon>
        <taxon>Neocallimastigaceae</taxon>
        <taxon>Neocallimastix</taxon>
    </lineage>
</organism>
<evidence type="ECO:0000256" key="2">
    <source>
        <dbReference type="ARBA" id="ARBA00022771"/>
    </source>
</evidence>
<dbReference type="Pfam" id="PF13920">
    <property type="entry name" value="zf-C3HC4_3"/>
    <property type="match status" value="1"/>
</dbReference>
<keyword evidence="2 4" id="KW-0863">Zinc-finger</keyword>